<dbReference type="PANTHER" id="PTHR12121">
    <property type="entry name" value="CARBON CATABOLITE REPRESSOR PROTEIN 4"/>
    <property type="match status" value="1"/>
</dbReference>
<reference evidence="6" key="1">
    <citation type="submission" date="2025-08" db="UniProtKB">
        <authorList>
            <consortium name="RefSeq"/>
        </authorList>
    </citation>
    <scope>IDENTIFICATION</scope>
    <source>
        <tissue evidence="6">Thorax and Abdomen</tissue>
    </source>
</reference>
<proteinExistence type="inferred from homology"/>
<evidence type="ECO:0000313" key="5">
    <source>
        <dbReference type="Proteomes" id="UP000829291"/>
    </source>
</evidence>
<dbReference type="Proteomes" id="UP000829291">
    <property type="component" value="Chromosome 2"/>
</dbReference>
<accession>A0ABM3FGV7</accession>
<evidence type="ECO:0000256" key="2">
    <source>
        <dbReference type="ARBA" id="ARBA00022801"/>
    </source>
</evidence>
<dbReference type="InterPro" id="IPR036691">
    <property type="entry name" value="Endo/exonu/phosph_ase_sf"/>
</dbReference>
<dbReference type="InterPro" id="IPR050410">
    <property type="entry name" value="CCR4/nocturin_mRNA_transcr"/>
</dbReference>
<feature type="domain" description="Endonuclease/exonuclease/phosphatase" evidence="4">
    <location>
        <begin position="164"/>
        <end position="436"/>
    </location>
</feature>
<evidence type="ECO:0000259" key="4">
    <source>
        <dbReference type="Pfam" id="PF03372"/>
    </source>
</evidence>
<dbReference type="GeneID" id="107222528"/>
<evidence type="ECO:0000256" key="1">
    <source>
        <dbReference type="ARBA" id="ARBA00010774"/>
    </source>
</evidence>
<evidence type="ECO:0000313" key="6">
    <source>
        <dbReference type="RefSeq" id="XP_046587252.1"/>
    </source>
</evidence>
<sequence length="465" mass="52237">METKLTMATEETRQVAPNLAKIRESLALAETLARASLMTSPAAKRRLAARSIEMGEYGSSGEYVPPKALLLYLVRMGSFTSSPKILNEDAQDSDINLPARMTRSEMLDRCRCEGVQPLLKRHFKGAIKDVGVNTADDFKMLQINAVKKTCVQPLKSPNKIRVFQWNVLSQSLGTTNDSFVCCPEDALEWGNRRYQIVQEILEYAPDVICLQEVDHFNFLKACLETQGYTGTFFPKPDSPCLYLDGNNGPDGCALFYRREKFDFVKSDTRVLEVWRVQSNQVAVVAVLRVRETGREFLVAGTHLKARKGALLSTLRNEQGKDLLDFVHSSAEGRPVILCGDFNAEPTEPIYRTVLGYPGLNLGSAYADFSPNKDVPSMDREPPYTTWKVRDEGEVCHTIDYVFYNKDAFVVNAVLQFPTSDDIGEGRVPSYQYPSDHFSLCCDFRFQDQEKTGQAHIEELKGVSSL</sequence>
<gene>
    <name evidence="6" type="primary">LOC107222528</name>
</gene>
<keyword evidence="5" id="KW-1185">Reference proteome</keyword>
<protein>
    <recommendedName>
        <fullName evidence="3">Nocturnin</fullName>
    </recommendedName>
</protein>
<name>A0ABM3FGV7_NEOLC</name>
<dbReference type="RefSeq" id="XP_046587252.1">
    <property type="nucleotide sequence ID" value="XM_046731296.1"/>
</dbReference>
<dbReference type="InterPro" id="IPR005135">
    <property type="entry name" value="Endo/exonuclease/phosphatase"/>
</dbReference>
<dbReference type="PANTHER" id="PTHR12121:SF45">
    <property type="entry name" value="NOCTURNIN"/>
    <property type="match status" value="1"/>
</dbReference>
<dbReference type="SUPFAM" id="SSF56219">
    <property type="entry name" value="DNase I-like"/>
    <property type="match status" value="1"/>
</dbReference>
<comment type="similarity">
    <text evidence="1">Belongs to the CCR4/nocturin family.</text>
</comment>
<dbReference type="Pfam" id="PF03372">
    <property type="entry name" value="Exo_endo_phos"/>
    <property type="match status" value="1"/>
</dbReference>
<keyword evidence="2" id="KW-0378">Hydrolase</keyword>
<organism evidence="5 6">
    <name type="scientific">Neodiprion lecontei</name>
    <name type="common">Redheaded pine sawfly</name>
    <dbReference type="NCBI Taxonomy" id="441921"/>
    <lineage>
        <taxon>Eukaryota</taxon>
        <taxon>Metazoa</taxon>
        <taxon>Ecdysozoa</taxon>
        <taxon>Arthropoda</taxon>
        <taxon>Hexapoda</taxon>
        <taxon>Insecta</taxon>
        <taxon>Pterygota</taxon>
        <taxon>Neoptera</taxon>
        <taxon>Endopterygota</taxon>
        <taxon>Hymenoptera</taxon>
        <taxon>Tenthredinoidea</taxon>
        <taxon>Diprionidae</taxon>
        <taxon>Diprioninae</taxon>
        <taxon>Neodiprion</taxon>
    </lineage>
</organism>
<dbReference type="Gene3D" id="3.60.10.10">
    <property type="entry name" value="Endonuclease/exonuclease/phosphatase"/>
    <property type="match status" value="1"/>
</dbReference>
<evidence type="ECO:0000256" key="3">
    <source>
        <dbReference type="ARBA" id="ARBA00023807"/>
    </source>
</evidence>